<comment type="caution">
    <text evidence="3">The sequence shown here is derived from an EMBL/GenBank/DDBJ whole genome shotgun (WGS) entry which is preliminary data.</text>
</comment>
<dbReference type="Pfam" id="PF18902">
    <property type="entry name" value="DUF5658"/>
    <property type="match status" value="1"/>
</dbReference>
<reference evidence="3" key="2">
    <citation type="submission" date="2020-09" db="EMBL/GenBank/DDBJ databases">
        <authorList>
            <person name="Sun Q."/>
            <person name="Ohkuma M."/>
        </authorList>
    </citation>
    <scope>NUCLEOTIDE SEQUENCE</scope>
    <source>
        <strain evidence="3">JCM 17820</strain>
    </source>
</reference>
<dbReference type="RefSeq" id="WP_220639373.1">
    <property type="nucleotide sequence ID" value="NZ_RKLW01000001.1"/>
</dbReference>
<sequence length="127" mass="13219">MVCGPLVSRVASDFTAEVAFVGESGPNYDHLLWGVVVVAAAADVLLTLVGVSMCFREANPVARAAMDAAGGVGLLGLKLAALGALFVVYRLVRPTYRRAALTAFSLPQLFAVGHNSLLLVQYGPACL</sequence>
<keyword evidence="1" id="KW-1133">Transmembrane helix</keyword>
<organism evidence="3 4">
    <name type="scientific">Haloarcula pellucida</name>
    <dbReference type="NCBI Taxonomy" id="1427151"/>
    <lineage>
        <taxon>Archaea</taxon>
        <taxon>Methanobacteriati</taxon>
        <taxon>Methanobacteriota</taxon>
        <taxon>Stenosarchaea group</taxon>
        <taxon>Halobacteria</taxon>
        <taxon>Halobacteriales</taxon>
        <taxon>Haloarculaceae</taxon>
        <taxon>Haloarcula</taxon>
    </lineage>
</organism>
<keyword evidence="1" id="KW-0472">Membrane</keyword>
<evidence type="ECO:0000313" key="3">
    <source>
        <dbReference type="EMBL" id="GGN88151.1"/>
    </source>
</evidence>
<dbReference type="InterPro" id="IPR043717">
    <property type="entry name" value="DUF5658"/>
</dbReference>
<keyword evidence="1" id="KW-0812">Transmembrane</keyword>
<evidence type="ECO:0000256" key="1">
    <source>
        <dbReference type="SAM" id="Phobius"/>
    </source>
</evidence>
<feature type="domain" description="DUF5658" evidence="2">
    <location>
        <begin position="36"/>
        <end position="120"/>
    </location>
</feature>
<reference evidence="3" key="1">
    <citation type="journal article" date="2014" name="Int. J. Syst. Evol. Microbiol.">
        <title>Complete genome sequence of Corynebacterium casei LMG S-19264T (=DSM 44701T), isolated from a smear-ripened cheese.</title>
        <authorList>
            <consortium name="US DOE Joint Genome Institute (JGI-PGF)"/>
            <person name="Walter F."/>
            <person name="Albersmeier A."/>
            <person name="Kalinowski J."/>
            <person name="Ruckert C."/>
        </authorList>
    </citation>
    <scope>NUCLEOTIDE SEQUENCE</scope>
    <source>
        <strain evidence="3">JCM 17820</strain>
    </source>
</reference>
<protein>
    <recommendedName>
        <fullName evidence="2">DUF5658 domain-containing protein</fullName>
    </recommendedName>
</protein>
<proteinExistence type="predicted"/>
<keyword evidence="4" id="KW-1185">Reference proteome</keyword>
<name>A0A830GGS5_9EURY</name>
<evidence type="ECO:0000259" key="2">
    <source>
        <dbReference type="Pfam" id="PF18902"/>
    </source>
</evidence>
<feature type="transmembrane region" description="Helical" evidence="1">
    <location>
        <begin position="67"/>
        <end position="89"/>
    </location>
</feature>
<dbReference type="AlphaFoldDB" id="A0A830GGS5"/>
<gene>
    <name evidence="3" type="ORF">GCM10009030_07570</name>
</gene>
<dbReference type="Proteomes" id="UP000605784">
    <property type="component" value="Unassembled WGS sequence"/>
</dbReference>
<accession>A0A830GGS5</accession>
<feature type="transmembrane region" description="Helical" evidence="1">
    <location>
        <begin position="31"/>
        <end position="55"/>
    </location>
</feature>
<evidence type="ECO:0000313" key="4">
    <source>
        <dbReference type="Proteomes" id="UP000605784"/>
    </source>
</evidence>
<dbReference type="EMBL" id="BMOU01000001">
    <property type="protein sequence ID" value="GGN88151.1"/>
    <property type="molecule type" value="Genomic_DNA"/>
</dbReference>